<evidence type="ECO:0000313" key="1">
    <source>
        <dbReference type="EMBL" id="BCI62330.1"/>
    </source>
</evidence>
<gene>
    <name evidence="1" type="ORF">Cop2CBH44_06830</name>
</gene>
<dbReference type="KEGG" id="copr:Cop2CBH44_06830"/>
<keyword evidence="2" id="KW-1185">Reference proteome</keyword>
<dbReference type="RefSeq" id="WP_021930365.1">
    <property type="nucleotide sequence ID" value="NZ_AP023322.1"/>
</dbReference>
<proteinExistence type="predicted"/>
<name>A0A7G1HS74_9BACT</name>
<protein>
    <submittedName>
        <fullName evidence="1">Uncharacterized protein</fullName>
    </submittedName>
</protein>
<dbReference type="Proteomes" id="UP000594042">
    <property type="component" value="Chromosome"/>
</dbReference>
<organism evidence="1 2">
    <name type="scientific">Coprobacter secundus subsp. similis</name>
    <dbReference type="NCBI Taxonomy" id="2751153"/>
    <lineage>
        <taxon>Bacteria</taxon>
        <taxon>Pseudomonadati</taxon>
        <taxon>Bacteroidota</taxon>
        <taxon>Bacteroidia</taxon>
        <taxon>Bacteroidales</taxon>
        <taxon>Barnesiellaceae</taxon>
        <taxon>Coprobacter</taxon>
    </lineage>
</organism>
<dbReference type="EMBL" id="AP023322">
    <property type="protein sequence ID" value="BCI62330.1"/>
    <property type="molecule type" value="Genomic_DNA"/>
</dbReference>
<evidence type="ECO:0000313" key="2">
    <source>
        <dbReference type="Proteomes" id="UP000594042"/>
    </source>
</evidence>
<accession>A0A7G1HS74</accession>
<dbReference type="InterPro" id="IPR054207">
    <property type="entry name" value="DUF6913"/>
</dbReference>
<dbReference type="AlphaFoldDB" id="A0A7G1HS74"/>
<dbReference type="Pfam" id="PF21857">
    <property type="entry name" value="DUF6913"/>
    <property type="match status" value="1"/>
</dbReference>
<sequence length="179" mass="20778">MLSYLIKREIKKQLKRSTIKRKKRFLDYRDVDAITFMVEQGQLEELKPLMQSFLLEGIQASIVVLNIAGIPIDPEYPAVSIIEIRAENTVKQKMLPNKEIVKRFISIRPSVVCDLTTQEFLPLLYLLSISMATMKIGIEKGELPLFDFMLKPLDENSSYELAKNLFFYWKSIDIKNNNS</sequence>
<reference evidence="2" key="1">
    <citation type="submission" date="2020-07" db="EMBL/GenBank/DDBJ databases">
        <title>Complete genome sequencing of Coprobacter sp. strain 2CBH44.</title>
        <authorList>
            <person name="Sakamoto M."/>
            <person name="Murakami T."/>
            <person name="Mori H."/>
        </authorList>
    </citation>
    <scope>NUCLEOTIDE SEQUENCE [LARGE SCALE GENOMIC DNA]</scope>
    <source>
        <strain evidence="2">2CBH44</strain>
    </source>
</reference>